<dbReference type="CDD" id="cd00085">
    <property type="entry name" value="HNHc"/>
    <property type="match status" value="1"/>
</dbReference>
<dbReference type="AlphaFoldDB" id="A0A9X4M5D4"/>
<dbReference type="PANTHER" id="PTHR33877:SF1">
    <property type="entry name" value="TYPE IV METHYL-DIRECTED RESTRICTION ENZYME ECOKMCRA"/>
    <property type="match status" value="1"/>
</dbReference>
<dbReference type="Pfam" id="PF01844">
    <property type="entry name" value="HNH"/>
    <property type="match status" value="1"/>
</dbReference>
<organism evidence="2 3">
    <name type="scientific">Pseudanabaena catenata USMAC16</name>
    <dbReference type="NCBI Taxonomy" id="1855837"/>
    <lineage>
        <taxon>Bacteria</taxon>
        <taxon>Bacillati</taxon>
        <taxon>Cyanobacteriota</taxon>
        <taxon>Cyanophyceae</taxon>
        <taxon>Pseudanabaenales</taxon>
        <taxon>Pseudanabaenaceae</taxon>
        <taxon>Pseudanabaena</taxon>
    </lineage>
</organism>
<keyword evidence="3" id="KW-1185">Reference proteome</keyword>
<sequence length="145" mass="16559">MARNITETIKAQVRDRANGLCEYCHAVEKWQFVQFTIDHVLPKSQGGTDNLDNLALACFHCNRQKYTKNTALDTKTGIETPLFNPRSDRWQDHFVWSNDKLKLLGTTPTGRATVKALDCNRDRLISIRIADIAINRHPPIDDPIE</sequence>
<dbReference type="GO" id="GO:0003676">
    <property type="term" value="F:nucleic acid binding"/>
    <property type="evidence" value="ECO:0007669"/>
    <property type="project" value="InterPro"/>
</dbReference>
<dbReference type="GO" id="GO:0008270">
    <property type="term" value="F:zinc ion binding"/>
    <property type="evidence" value="ECO:0007669"/>
    <property type="project" value="InterPro"/>
</dbReference>
<dbReference type="InterPro" id="IPR003615">
    <property type="entry name" value="HNH_nuc"/>
</dbReference>
<keyword evidence="2" id="KW-0378">Hydrolase</keyword>
<reference evidence="2" key="1">
    <citation type="submission" date="2019-05" db="EMBL/GenBank/DDBJ databases">
        <title>Whole genome sequencing of Pseudanabaena catenata USMAC16.</title>
        <authorList>
            <person name="Khan Z."/>
            <person name="Omar W.M."/>
            <person name="Convey P."/>
            <person name="Merican F."/>
            <person name="Najimudin N."/>
        </authorList>
    </citation>
    <scope>NUCLEOTIDE SEQUENCE</scope>
    <source>
        <strain evidence="2">USMAC16</strain>
    </source>
</reference>
<dbReference type="EC" id="3.1.-.-" evidence="2"/>
<keyword evidence="2" id="KW-0255">Endonuclease</keyword>
<name>A0A9X4M5D4_9CYAN</name>
<dbReference type="RefSeq" id="WP_009626110.1">
    <property type="nucleotide sequence ID" value="NZ_VBTY01000031.1"/>
</dbReference>
<accession>A0A9X4M5D4</accession>
<dbReference type="GO" id="GO:0004519">
    <property type="term" value="F:endonuclease activity"/>
    <property type="evidence" value="ECO:0007669"/>
    <property type="project" value="UniProtKB-KW"/>
</dbReference>
<keyword evidence="2" id="KW-0540">Nuclease</keyword>
<gene>
    <name evidence="2" type="ORF">FEV09_05700</name>
</gene>
<dbReference type="SMART" id="SM00507">
    <property type="entry name" value="HNHc"/>
    <property type="match status" value="1"/>
</dbReference>
<evidence type="ECO:0000313" key="3">
    <source>
        <dbReference type="Proteomes" id="UP001152872"/>
    </source>
</evidence>
<evidence type="ECO:0000313" key="2">
    <source>
        <dbReference type="EMBL" id="MDG3494048.1"/>
    </source>
</evidence>
<evidence type="ECO:0000259" key="1">
    <source>
        <dbReference type="SMART" id="SM00507"/>
    </source>
</evidence>
<dbReference type="Proteomes" id="UP001152872">
    <property type="component" value="Unassembled WGS sequence"/>
</dbReference>
<proteinExistence type="predicted"/>
<feature type="domain" description="HNH nuclease" evidence="1">
    <location>
        <begin position="8"/>
        <end position="63"/>
    </location>
</feature>
<dbReference type="Gene3D" id="1.10.30.50">
    <property type="match status" value="1"/>
</dbReference>
<dbReference type="GO" id="GO:0016787">
    <property type="term" value="F:hydrolase activity"/>
    <property type="evidence" value="ECO:0007669"/>
    <property type="project" value="UniProtKB-KW"/>
</dbReference>
<dbReference type="PANTHER" id="PTHR33877">
    <property type="entry name" value="SLL1193 PROTEIN"/>
    <property type="match status" value="1"/>
</dbReference>
<protein>
    <submittedName>
        <fullName evidence="2">HNH endonuclease signature motif containing protein</fullName>
        <ecNumber evidence="2">3.1.-.-</ecNumber>
    </submittedName>
</protein>
<dbReference type="EMBL" id="VBTY01000031">
    <property type="protein sequence ID" value="MDG3494048.1"/>
    <property type="molecule type" value="Genomic_DNA"/>
</dbReference>
<comment type="caution">
    <text evidence="2">The sequence shown here is derived from an EMBL/GenBank/DDBJ whole genome shotgun (WGS) entry which is preliminary data.</text>
</comment>
<dbReference type="InterPro" id="IPR052892">
    <property type="entry name" value="NA-targeting_endonuclease"/>
</dbReference>
<dbReference type="InterPro" id="IPR002711">
    <property type="entry name" value="HNH"/>
</dbReference>